<reference evidence="1 2" key="1">
    <citation type="submission" date="2020-08" db="EMBL/GenBank/DDBJ databases">
        <title>Sequencing the genomes of 1000 actinobacteria strains.</title>
        <authorList>
            <person name="Klenk H.-P."/>
        </authorList>
    </citation>
    <scope>NUCLEOTIDE SEQUENCE [LARGE SCALE GENOMIC DNA]</scope>
    <source>
        <strain evidence="1 2">DSM 102030</strain>
    </source>
</reference>
<accession>A0A7W7W2Y1</accession>
<evidence type="ECO:0000313" key="2">
    <source>
        <dbReference type="Proteomes" id="UP000523007"/>
    </source>
</evidence>
<organism evidence="1 2">
    <name type="scientific">Lipingzhangella halophila</name>
    <dbReference type="NCBI Taxonomy" id="1783352"/>
    <lineage>
        <taxon>Bacteria</taxon>
        <taxon>Bacillati</taxon>
        <taxon>Actinomycetota</taxon>
        <taxon>Actinomycetes</taxon>
        <taxon>Streptosporangiales</taxon>
        <taxon>Nocardiopsidaceae</taxon>
        <taxon>Lipingzhangella</taxon>
    </lineage>
</organism>
<protein>
    <submittedName>
        <fullName evidence="1">Uncharacterized protein</fullName>
    </submittedName>
</protein>
<keyword evidence="2" id="KW-1185">Reference proteome</keyword>
<proteinExistence type="predicted"/>
<dbReference type="Proteomes" id="UP000523007">
    <property type="component" value="Unassembled WGS sequence"/>
</dbReference>
<dbReference type="RefSeq" id="WP_281384093.1">
    <property type="nucleotide sequence ID" value="NZ_JACHJT010000001.1"/>
</dbReference>
<gene>
    <name evidence="1" type="ORF">F4561_002738</name>
</gene>
<dbReference type="EMBL" id="JACHJT010000001">
    <property type="protein sequence ID" value="MBB4931918.1"/>
    <property type="molecule type" value="Genomic_DNA"/>
</dbReference>
<name>A0A7W7W2Y1_9ACTN</name>
<evidence type="ECO:0000313" key="1">
    <source>
        <dbReference type="EMBL" id="MBB4931918.1"/>
    </source>
</evidence>
<comment type="caution">
    <text evidence="1">The sequence shown here is derived from an EMBL/GenBank/DDBJ whole genome shotgun (WGS) entry which is preliminary data.</text>
</comment>
<dbReference type="AlphaFoldDB" id="A0A7W7W2Y1"/>
<sequence length="43" mass="4883">MTCENNRQGVVRRIRRLSAAVSFIAVTWDKGKNHQVSPRIDAT</sequence>